<dbReference type="STRING" id="138074.SYMBAF_100034"/>
<evidence type="ECO:0000313" key="2">
    <source>
        <dbReference type="EMBL" id="QLH62277.1"/>
    </source>
</evidence>
<dbReference type="InterPro" id="IPR011049">
    <property type="entry name" value="Serralysin-like_metalloprot_C"/>
</dbReference>
<dbReference type="GeneID" id="93735688"/>
<dbReference type="SUPFAM" id="SSF51120">
    <property type="entry name" value="beta-Roll"/>
    <property type="match status" value="1"/>
</dbReference>
<name>A0A068Z0D4_9GAMM</name>
<organism evidence="2 3">
    <name type="scientific">Serratia symbiotica</name>
    <dbReference type="NCBI Taxonomy" id="138074"/>
    <lineage>
        <taxon>Bacteria</taxon>
        <taxon>Pseudomonadati</taxon>
        <taxon>Pseudomonadota</taxon>
        <taxon>Gammaproteobacteria</taxon>
        <taxon>Enterobacterales</taxon>
        <taxon>Yersiniaceae</taxon>
        <taxon>Serratia</taxon>
    </lineage>
</organism>
<dbReference type="PANTHER" id="PTHR37456">
    <property type="entry name" value="SI:CH211-266K2.1"/>
    <property type="match status" value="1"/>
</dbReference>
<dbReference type="RefSeq" id="WP_040262976.1">
    <property type="nucleotide sequence ID" value="NZ_CP050855.1"/>
</dbReference>
<keyword evidence="1" id="KW-0677">Repeat</keyword>
<evidence type="ECO:0000256" key="1">
    <source>
        <dbReference type="ARBA" id="ARBA00022737"/>
    </source>
</evidence>
<evidence type="ECO:0000313" key="3">
    <source>
        <dbReference type="Proteomes" id="UP000042738"/>
    </source>
</evidence>
<gene>
    <name evidence="2" type="ORF">SYMBAF_04035</name>
</gene>
<dbReference type="Proteomes" id="UP000042738">
    <property type="component" value="Chromosome"/>
</dbReference>
<dbReference type="AlphaFoldDB" id="A0A068Z0D4"/>
<dbReference type="InterPro" id="IPR050938">
    <property type="entry name" value="Collagen_Structural_Proteins"/>
</dbReference>
<dbReference type="EMBL" id="CP050855">
    <property type="protein sequence ID" value="QLH62277.1"/>
    <property type="molecule type" value="Genomic_DNA"/>
</dbReference>
<proteinExistence type="predicted"/>
<dbReference type="PANTHER" id="PTHR37456:SF3">
    <property type="entry name" value="COLLAGEN ALPHA-1(XXV) CHAIN"/>
    <property type="match status" value="1"/>
</dbReference>
<sequence>MQITKEQLKAWNACTDGYRYFLDKFPQGGSYSEVHQALINDSRFDDARWLVEKMYDTHIYNAEFIKSEIAATDKMVANLTSEAESNTGDDARIGSSGYYAQIGSSGDDALIGISGHYARIGSSGHCAQIGSSGYYAQIGSSGDDAQIGSSGDDAQIGSSGDCALIGSSGYRARIGSSGDDARIGISGYDARIGSSGHYARIGSSGHCARIGSSGDDAQIGSSGDCAQIAATGKNSIVAASGSVHRIVLGESSCAAIPYFDGSRTRFAIAYVGENGIKANTPYEVNSEGEFVEISDN</sequence>
<accession>A0A068Z0D4</accession>
<protein>
    <submittedName>
        <fullName evidence="2">Uncharacterized protein</fullName>
    </submittedName>
</protein>
<reference evidence="2 3" key="1">
    <citation type="journal article" date="2014" name="Genome Announc.">
        <title>Whole-Genome Sequence of Serratia symbiotica Strain CWBI-2.3T, a Free-Living Symbiont of the Black Bean Aphid Aphis fabae.</title>
        <authorList>
            <person name="Foray V."/>
            <person name="Grigorescu A.S."/>
            <person name="Sabri A."/>
            <person name="Haubruge E."/>
            <person name="Lognay G."/>
            <person name="Francis F."/>
            <person name="Fauconnier M.L."/>
            <person name="Hance T."/>
            <person name="Thonart P."/>
        </authorList>
    </citation>
    <scope>NUCLEOTIDE SEQUENCE [LARGE SCALE GENOMIC DNA]</scope>
    <source>
        <strain evidence="2">CWBI-2.3</strain>
    </source>
</reference>